<feature type="region of interest" description="Disordered" evidence="1">
    <location>
        <begin position="65"/>
        <end position="85"/>
    </location>
</feature>
<keyword evidence="3" id="KW-1185">Reference proteome</keyword>
<protein>
    <submittedName>
        <fullName evidence="2">Uncharacterized protein</fullName>
    </submittedName>
</protein>
<dbReference type="EMBL" id="JACASE010000003">
    <property type="protein sequence ID" value="KAF6485456.1"/>
    <property type="molecule type" value="Genomic_DNA"/>
</dbReference>
<dbReference type="Proteomes" id="UP000593571">
    <property type="component" value="Unassembled WGS sequence"/>
</dbReference>
<evidence type="ECO:0000313" key="3">
    <source>
        <dbReference type="Proteomes" id="UP000593571"/>
    </source>
</evidence>
<evidence type="ECO:0000313" key="2">
    <source>
        <dbReference type="EMBL" id="KAF6485456.1"/>
    </source>
</evidence>
<accession>A0A7J8ILD0</accession>
<dbReference type="AlphaFoldDB" id="A0A7J8ILD0"/>
<comment type="caution">
    <text evidence="2">The sequence shown here is derived from an EMBL/GenBank/DDBJ whole genome shotgun (WGS) entry which is preliminary data.</text>
</comment>
<evidence type="ECO:0000256" key="1">
    <source>
        <dbReference type="SAM" id="MobiDB-lite"/>
    </source>
</evidence>
<sequence length="185" mass="19820">MMRMTFTQAPGPHPLAAHPAPVQPPWGTVELPDLGPSPRASWPLPWPWPALRRAALTHRLLAPRAIPRGPPQCPPVSSQGRPSPMISSAKPYSMPCRPLGNPAFSKPGDERHVWNLLRVNKPGSGRDRAEACVILSMPCGPGGQCGTGAGSVDSFFFFPFLYLPQLETYSPSSPALELSLASSGL</sequence>
<proteinExistence type="predicted"/>
<name>A0A7J8ILD0_ROUAE</name>
<gene>
    <name evidence="2" type="ORF">HJG63_010651</name>
</gene>
<organism evidence="2 3">
    <name type="scientific">Rousettus aegyptiacus</name>
    <name type="common">Egyptian fruit bat</name>
    <name type="synonym">Pteropus aegyptiacus</name>
    <dbReference type="NCBI Taxonomy" id="9407"/>
    <lineage>
        <taxon>Eukaryota</taxon>
        <taxon>Metazoa</taxon>
        <taxon>Chordata</taxon>
        <taxon>Craniata</taxon>
        <taxon>Vertebrata</taxon>
        <taxon>Euteleostomi</taxon>
        <taxon>Mammalia</taxon>
        <taxon>Eutheria</taxon>
        <taxon>Laurasiatheria</taxon>
        <taxon>Chiroptera</taxon>
        <taxon>Yinpterochiroptera</taxon>
        <taxon>Pteropodoidea</taxon>
        <taxon>Pteropodidae</taxon>
        <taxon>Rousettinae</taxon>
        <taxon>Rousettus</taxon>
    </lineage>
</organism>
<reference evidence="2 3" key="1">
    <citation type="journal article" date="2020" name="Nature">
        <title>Six reference-quality genomes reveal evolution of bat adaptations.</title>
        <authorList>
            <person name="Jebb D."/>
            <person name="Huang Z."/>
            <person name="Pippel M."/>
            <person name="Hughes G.M."/>
            <person name="Lavrichenko K."/>
            <person name="Devanna P."/>
            <person name="Winkler S."/>
            <person name="Jermiin L.S."/>
            <person name="Skirmuntt E.C."/>
            <person name="Katzourakis A."/>
            <person name="Burkitt-Gray L."/>
            <person name="Ray D.A."/>
            <person name="Sullivan K.A.M."/>
            <person name="Roscito J.G."/>
            <person name="Kirilenko B.M."/>
            <person name="Davalos L.M."/>
            <person name="Corthals A.P."/>
            <person name="Power M.L."/>
            <person name="Jones G."/>
            <person name="Ransome R.D."/>
            <person name="Dechmann D.K.N."/>
            <person name="Locatelli A.G."/>
            <person name="Puechmaille S.J."/>
            <person name="Fedrigo O."/>
            <person name="Jarvis E.D."/>
            <person name="Hiller M."/>
            <person name="Vernes S.C."/>
            <person name="Myers E.W."/>
            <person name="Teeling E.C."/>
        </authorList>
    </citation>
    <scope>NUCLEOTIDE SEQUENCE [LARGE SCALE GENOMIC DNA]</scope>
    <source>
        <strain evidence="2">MRouAeg1</strain>
        <tissue evidence="2">Muscle</tissue>
    </source>
</reference>